<proteinExistence type="predicted"/>
<organism evidence="1">
    <name type="scientific">uncultured delta proteobacterium HF0070_07E19</name>
    <dbReference type="NCBI Taxonomy" id="710823"/>
    <lineage>
        <taxon>Bacteria</taxon>
        <taxon>Deltaproteobacteria</taxon>
        <taxon>environmental samples</taxon>
    </lineage>
</organism>
<dbReference type="AlphaFoldDB" id="E0XXA1"/>
<protein>
    <submittedName>
        <fullName evidence="1">Uncharacterized protein</fullName>
    </submittedName>
</protein>
<evidence type="ECO:0000313" key="1">
    <source>
        <dbReference type="EMBL" id="ADI19042.1"/>
    </source>
</evidence>
<dbReference type="EMBL" id="GU474908">
    <property type="protein sequence ID" value="ADI19042.1"/>
    <property type="molecule type" value="Genomic_DNA"/>
</dbReference>
<reference evidence="1" key="1">
    <citation type="journal article" date="2011" name="Environ. Microbiol.">
        <title>Time-series analyses of Monterey Bay coastal microbial picoplankton using a 'genome proxy' microarray.</title>
        <authorList>
            <person name="Rich V.I."/>
            <person name="Pham V.D."/>
            <person name="Eppley J."/>
            <person name="Shi Y."/>
            <person name="DeLong E.F."/>
        </authorList>
    </citation>
    <scope>NUCLEOTIDE SEQUENCE</scope>
</reference>
<name>E0XXA1_9DELT</name>
<accession>E0XXA1</accession>
<sequence>MRASKQDDLHKGSNFEDNAILGVSPLNPANLPICLTIGTVLINTCIMEDVR</sequence>